<accession>A0A968GIJ1</accession>
<evidence type="ECO:0000313" key="1">
    <source>
        <dbReference type="EMBL" id="NIZ69300.1"/>
    </source>
</evidence>
<dbReference type="RefSeq" id="WP_167695394.1">
    <property type="nucleotide sequence ID" value="NZ_CP118181.1"/>
</dbReference>
<organism evidence="1 2">
    <name type="scientific">Entomospira culicis</name>
    <dbReference type="NCBI Taxonomy" id="2719989"/>
    <lineage>
        <taxon>Bacteria</taxon>
        <taxon>Pseudomonadati</taxon>
        <taxon>Spirochaetota</taxon>
        <taxon>Spirochaetia</taxon>
        <taxon>Spirochaetales</taxon>
        <taxon>Spirochaetaceae</taxon>
        <taxon>Entomospira</taxon>
    </lineage>
</organism>
<comment type="caution">
    <text evidence="1">The sequence shown here is derived from an EMBL/GenBank/DDBJ whole genome shotgun (WGS) entry which is preliminary data.</text>
</comment>
<sequence length="240" mass="26231">MSTFPTPNRATTINRLNQISQIELENTVQANTAIALDDGTPRAFDLKYLYQRIIQLEQRSIEEQFPLGYIYVQLPQQSEPSALYPKANWQNISATYAGQFFRVEGGLAHHFDGGVQAMSLPKPTITTTISQPTATTSMSQLSATTTITQDGQSVVTSIGYNNEKTATVGANNNNKRLTHAWANYGNLTGVKAMTSITQPSLTTTISKPTATTTIATANGYGERNEVAPVNQTIRIWQKIG</sequence>
<dbReference type="AlphaFoldDB" id="A0A968GIJ1"/>
<dbReference type="EMBL" id="JAATLM010000001">
    <property type="protein sequence ID" value="NIZ69300.1"/>
    <property type="molecule type" value="Genomic_DNA"/>
</dbReference>
<dbReference type="Proteomes" id="UP000778951">
    <property type="component" value="Unassembled WGS sequence"/>
</dbReference>
<evidence type="ECO:0000313" key="2">
    <source>
        <dbReference type="Proteomes" id="UP000778951"/>
    </source>
</evidence>
<reference evidence="1" key="1">
    <citation type="submission" date="2020-03" db="EMBL/GenBank/DDBJ databases">
        <title>Spirochaetal bacteria isolated from arthropods constitute a novel genus Entomospira genus novum within the order Spirochaetales.</title>
        <authorList>
            <person name="Grana-Miraglia L."/>
            <person name="Sikutova S."/>
            <person name="Fingerle V."/>
            <person name="Sing A."/>
            <person name="Castillo-Ramirez S."/>
            <person name="Margos G."/>
            <person name="Rudolf I."/>
        </authorList>
    </citation>
    <scope>NUCLEOTIDE SEQUENCE</scope>
    <source>
        <strain evidence="1">BR149</strain>
    </source>
</reference>
<protein>
    <submittedName>
        <fullName evidence="1">Uncharacterized protein</fullName>
    </submittedName>
</protein>
<gene>
    <name evidence="1" type="ORF">HCT48_03610</name>
</gene>
<keyword evidence="2" id="KW-1185">Reference proteome</keyword>
<proteinExistence type="predicted"/>
<name>A0A968GIJ1_9SPIO</name>